<reference evidence="3" key="2">
    <citation type="submission" date="2024-04" db="EMBL/GenBank/DDBJ databases">
        <authorList>
            <person name="Chen Y."/>
            <person name="Shah S."/>
            <person name="Dougan E. K."/>
            <person name="Thang M."/>
            <person name="Chan C."/>
        </authorList>
    </citation>
    <scope>NUCLEOTIDE SEQUENCE [LARGE SCALE GENOMIC DNA]</scope>
</reference>
<proteinExistence type="predicted"/>
<feature type="compositionally biased region" description="Basic and acidic residues" evidence="1">
    <location>
        <begin position="484"/>
        <end position="495"/>
    </location>
</feature>
<accession>A0A9P1CY25</accession>
<evidence type="ECO:0000256" key="1">
    <source>
        <dbReference type="SAM" id="MobiDB-lite"/>
    </source>
</evidence>
<evidence type="ECO:0000313" key="4">
    <source>
        <dbReference type="Proteomes" id="UP001152797"/>
    </source>
</evidence>
<comment type="caution">
    <text evidence="2">The sequence shown here is derived from an EMBL/GenBank/DDBJ whole genome shotgun (WGS) entry which is preliminary data.</text>
</comment>
<feature type="region of interest" description="Disordered" evidence="1">
    <location>
        <begin position="410"/>
        <end position="511"/>
    </location>
</feature>
<gene>
    <name evidence="2" type="ORF">C1SCF055_LOCUS26004</name>
</gene>
<sequence length="594" mass="64652">VWLTHLFRLVDIHTLQPLSDIPTVREWHPLEEFAAFLWETESETDPSLSMKDRFLSTLRRLADSSSEGFQGCVQLFLGPSKRVVGVKHESFGFIEAKAFASCRRNRSGEALQGPLADWGLFLLLVVGCRGGCGAEFSNCMSFVWLLGFDPRMLSLRARDTQLQDAAKVNTLHDRHVTDPLALCLPEAPIQEVDRAVQALATMAEAEATRSRMDTLIELESAKLDGAVVIAWGVSVSIGRMLRMEKEKEIEANRSQLAAITGAGSLLSSALGPADEFEGSGTPGKSVSDWFNAAVSLLFGLFIWFSEVGRAGCLCWYFIASNAANTLRYLGLLVAQHVKVMDRILNNTLHWAHAKNLRCSLTLYIFIAECLHVQPAVQLLFLSQLARQLAEQLDCERGCCQPPVFEASDLLPVASTEEESEKDKNRRLSFGTTTTGVPEEDDVLSEFDVGEDINNVDDHPDGDGGVAQAAKPQISGESSDSDGESEVKEAESRFEENSSNSNEVDGSNGASCTGAHQSDCTWACEVATTLQTSEGSDAVNGVVQIGAADACAPQSESLEANFLPEICLHVLGFLPVQEVMKQKVRAVSSNFGCHK</sequence>
<dbReference type="EMBL" id="CAMXCT020002684">
    <property type="protein sequence ID" value="CAL1153213.1"/>
    <property type="molecule type" value="Genomic_DNA"/>
</dbReference>
<dbReference type="AlphaFoldDB" id="A0A9P1CY25"/>
<feature type="non-terminal residue" evidence="2">
    <location>
        <position position="1"/>
    </location>
</feature>
<evidence type="ECO:0000313" key="2">
    <source>
        <dbReference type="EMBL" id="CAI3999838.1"/>
    </source>
</evidence>
<reference evidence="2" key="1">
    <citation type="submission" date="2022-10" db="EMBL/GenBank/DDBJ databases">
        <authorList>
            <person name="Chen Y."/>
            <person name="Dougan E. K."/>
            <person name="Chan C."/>
            <person name="Rhodes N."/>
            <person name="Thang M."/>
        </authorList>
    </citation>
    <scope>NUCLEOTIDE SEQUENCE</scope>
</reference>
<dbReference type="Proteomes" id="UP001152797">
    <property type="component" value="Unassembled WGS sequence"/>
</dbReference>
<protein>
    <submittedName>
        <fullName evidence="2">Uncharacterized protein</fullName>
    </submittedName>
</protein>
<evidence type="ECO:0000313" key="3">
    <source>
        <dbReference type="EMBL" id="CAL1153213.1"/>
    </source>
</evidence>
<feature type="compositionally biased region" description="Low complexity" evidence="1">
    <location>
        <begin position="496"/>
        <end position="507"/>
    </location>
</feature>
<feature type="non-terminal residue" evidence="2">
    <location>
        <position position="594"/>
    </location>
</feature>
<dbReference type="EMBL" id="CAMXCT010002684">
    <property type="protein sequence ID" value="CAI3999838.1"/>
    <property type="molecule type" value="Genomic_DNA"/>
</dbReference>
<feature type="compositionally biased region" description="Acidic residues" evidence="1">
    <location>
        <begin position="437"/>
        <end position="454"/>
    </location>
</feature>
<organism evidence="2">
    <name type="scientific">Cladocopium goreaui</name>
    <dbReference type="NCBI Taxonomy" id="2562237"/>
    <lineage>
        <taxon>Eukaryota</taxon>
        <taxon>Sar</taxon>
        <taxon>Alveolata</taxon>
        <taxon>Dinophyceae</taxon>
        <taxon>Suessiales</taxon>
        <taxon>Symbiodiniaceae</taxon>
        <taxon>Cladocopium</taxon>
    </lineage>
</organism>
<keyword evidence="4" id="KW-1185">Reference proteome</keyword>
<name>A0A9P1CY25_9DINO</name>
<dbReference type="EMBL" id="CAMXCT030002684">
    <property type="protein sequence ID" value="CAL4787150.1"/>
    <property type="molecule type" value="Genomic_DNA"/>
</dbReference>